<keyword evidence="7" id="KW-1185">Reference proteome</keyword>
<evidence type="ECO:0000313" key="6">
    <source>
        <dbReference type="EMBL" id="NYD42644.1"/>
    </source>
</evidence>
<protein>
    <submittedName>
        <fullName evidence="6">DNA-binding response OmpR family regulator</fullName>
    </submittedName>
</protein>
<evidence type="ECO:0000256" key="4">
    <source>
        <dbReference type="PROSITE-ProRule" id="PRU00169"/>
    </source>
</evidence>
<dbReference type="SUPFAM" id="SSF52172">
    <property type="entry name" value="CheY-like"/>
    <property type="match status" value="1"/>
</dbReference>
<accession>A0A7Y9E7Q5</accession>
<name>A0A7Y9E7Q5_9ACTN</name>
<dbReference type="Gene3D" id="3.40.50.2300">
    <property type="match status" value="1"/>
</dbReference>
<comment type="caution">
    <text evidence="6">The sequence shown here is derived from an EMBL/GenBank/DDBJ whole genome shotgun (WGS) entry which is preliminary data.</text>
</comment>
<sequence>MAQVLVVEDEAKIGALLSSALEANGSGVTWCRDGRAALSAVNARAFDLALLDLGLPDVDGIEVCRLLKRRQPQCVVVVLTARRDEMDVIEGLSRGRTTT</sequence>
<feature type="modified residue" description="4-aspartylphosphate" evidence="4">
    <location>
        <position position="52"/>
    </location>
</feature>
<dbReference type="PANTHER" id="PTHR48111:SF40">
    <property type="entry name" value="PHOSPHATE REGULON TRANSCRIPTIONAL REGULATORY PROTEIN PHOB"/>
    <property type="match status" value="1"/>
</dbReference>
<feature type="domain" description="Response regulatory" evidence="5">
    <location>
        <begin position="3"/>
        <end position="99"/>
    </location>
</feature>
<dbReference type="RefSeq" id="WP_218851496.1">
    <property type="nucleotide sequence ID" value="NZ_JACCBG010000001.1"/>
</dbReference>
<dbReference type="PROSITE" id="PS50110">
    <property type="entry name" value="RESPONSE_REGULATORY"/>
    <property type="match status" value="1"/>
</dbReference>
<dbReference type="InterPro" id="IPR011006">
    <property type="entry name" value="CheY-like_superfamily"/>
</dbReference>
<dbReference type="GO" id="GO:0006355">
    <property type="term" value="P:regulation of DNA-templated transcription"/>
    <property type="evidence" value="ECO:0007669"/>
    <property type="project" value="TreeGrafter"/>
</dbReference>
<dbReference type="Proteomes" id="UP000535511">
    <property type="component" value="Unassembled WGS sequence"/>
</dbReference>
<dbReference type="GO" id="GO:0032993">
    <property type="term" value="C:protein-DNA complex"/>
    <property type="evidence" value="ECO:0007669"/>
    <property type="project" value="TreeGrafter"/>
</dbReference>
<keyword evidence="1 4" id="KW-0597">Phosphoprotein</keyword>
<dbReference type="GO" id="GO:0000976">
    <property type="term" value="F:transcription cis-regulatory region binding"/>
    <property type="evidence" value="ECO:0007669"/>
    <property type="project" value="TreeGrafter"/>
</dbReference>
<dbReference type="PANTHER" id="PTHR48111">
    <property type="entry name" value="REGULATOR OF RPOS"/>
    <property type="match status" value="1"/>
</dbReference>
<dbReference type="InterPro" id="IPR001789">
    <property type="entry name" value="Sig_transdc_resp-reg_receiver"/>
</dbReference>
<evidence type="ECO:0000259" key="5">
    <source>
        <dbReference type="PROSITE" id="PS50110"/>
    </source>
</evidence>
<keyword evidence="3 6" id="KW-0238">DNA-binding</keyword>
<dbReference type="GO" id="GO:0005829">
    <property type="term" value="C:cytosol"/>
    <property type="evidence" value="ECO:0007669"/>
    <property type="project" value="TreeGrafter"/>
</dbReference>
<evidence type="ECO:0000256" key="1">
    <source>
        <dbReference type="ARBA" id="ARBA00022553"/>
    </source>
</evidence>
<dbReference type="InterPro" id="IPR039420">
    <property type="entry name" value="WalR-like"/>
</dbReference>
<proteinExistence type="predicted"/>
<dbReference type="Pfam" id="PF00072">
    <property type="entry name" value="Response_reg"/>
    <property type="match status" value="1"/>
</dbReference>
<evidence type="ECO:0000256" key="3">
    <source>
        <dbReference type="ARBA" id="ARBA00023125"/>
    </source>
</evidence>
<dbReference type="AlphaFoldDB" id="A0A7Y9E7Q5"/>
<dbReference type="EMBL" id="JACCBG010000001">
    <property type="protein sequence ID" value="NYD42644.1"/>
    <property type="molecule type" value="Genomic_DNA"/>
</dbReference>
<organism evidence="6 7">
    <name type="scientific">Nocardioides panaciterrulae</name>
    <dbReference type="NCBI Taxonomy" id="661492"/>
    <lineage>
        <taxon>Bacteria</taxon>
        <taxon>Bacillati</taxon>
        <taxon>Actinomycetota</taxon>
        <taxon>Actinomycetes</taxon>
        <taxon>Propionibacteriales</taxon>
        <taxon>Nocardioidaceae</taxon>
        <taxon>Nocardioides</taxon>
    </lineage>
</organism>
<evidence type="ECO:0000313" key="7">
    <source>
        <dbReference type="Proteomes" id="UP000535511"/>
    </source>
</evidence>
<reference evidence="6 7" key="1">
    <citation type="submission" date="2020-07" db="EMBL/GenBank/DDBJ databases">
        <title>Sequencing the genomes of 1000 actinobacteria strains.</title>
        <authorList>
            <person name="Klenk H.-P."/>
        </authorList>
    </citation>
    <scope>NUCLEOTIDE SEQUENCE [LARGE SCALE GENOMIC DNA]</scope>
    <source>
        <strain evidence="6 7">DSM 21350</strain>
    </source>
</reference>
<dbReference type="GO" id="GO:0000156">
    <property type="term" value="F:phosphorelay response regulator activity"/>
    <property type="evidence" value="ECO:0007669"/>
    <property type="project" value="TreeGrafter"/>
</dbReference>
<keyword evidence="2" id="KW-0902">Two-component regulatory system</keyword>
<dbReference type="SMART" id="SM00448">
    <property type="entry name" value="REC"/>
    <property type="match status" value="1"/>
</dbReference>
<gene>
    <name evidence="6" type="ORF">BJZ21_002727</name>
</gene>
<dbReference type="CDD" id="cd17574">
    <property type="entry name" value="REC_OmpR"/>
    <property type="match status" value="1"/>
</dbReference>
<evidence type="ECO:0000256" key="2">
    <source>
        <dbReference type="ARBA" id="ARBA00023012"/>
    </source>
</evidence>